<dbReference type="Gramene" id="Kaladp0045s0232.1.v1.1">
    <property type="protein sequence ID" value="Kaladp0045s0232.1.v1.1.CDS.1"/>
    <property type="gene ID" value="Kaladp0045s0232.v1.1"/>
</dbReference>
<feature type="region of interest" description="Disordered" evidence="6">
    <location>
        <begin position="139"/>
        <end position="159"/>
    </location>
</feature>
<dbReference type="AlphaFoldDB" id="A0A7N0TT61"/>
<comment type="subcellular location">
    <subcellularLocation>
        <location evidence="1">Nucleus</location>
    </subcellularLocation>
</comment>
<evidence type="ECO:0000256" key="2">
    <source>
        <dbReference type="ARBA" id="ARBA00023015"/>
    </source>
</evidence>
<keyword evidence="3" id="KW-0238">DNA-binding</keyword>
<dbReference type="Pfam" id="PF03754">
    <property type="entry name" value="At2g31720-like"/>
    <property type="match status" value="1"/>
</dbReference>
<dbReference type="GO" id="GO:0003677">
    <property type="term" value="F:DNA binding"/>
    <property type="evidence" value="ECO:0007669"/>
    <property type="project" value="UniProtKB-KW"/>
</dbReference>
<protein>
    <recommendedName>
        <fullName evidence="9">TF-B3 domain-containing protein</fullName>
    </recommendedName>
</protein>
<reference evidence="7" key="1">
    <citation type="submission" date="2021-01" db="UniProtKB">
        <authorList>
            <consortium name="EnsemblPlants"/>
        </authorList>
    </citation>
    <scope>IDENTIFICATION</scope>
</reference>
<evidence type="ECO:0008006" key="9">
    <source>
        <dbReference type="Google" id="ProtNLM"/>
    </source>
</evidence>
<dbReference type="SUPFAM" id="SSF101936">
    <property type="entry name" value="DNA-binding pseudobarrel domain"/>
    <property type="match status" value="1"/>
</dbReference>
<keyword evidence="5" id="KW-0539">Nucleus</keyword>
<dbReference type="InterPro" id="IPR015300">
    <property type="entry name" value="DNA-bd_pseudobarrel_sf"/>
</dbReference>
<evidence type="ECO:0000256" key="4">
    <source>
        <dbReference type="ARBA" id="ARBA00023163"/>
    </source>
</evidence>
<dbReference type="InterPro" id="IPR005508">
    <property type="entry name" value="At2g31720-like"/>
</dbReference>
<evidence type="ECO:0000256" key="1">
    <source>
        <dbReference type="ARBA" id="ARBA00004123"/>
    </source>
</evidence>
<name>A0A7N0TT61_KALFE</name>
<dbReference type="Gene3D" id="2.40.330.10">
    <property type="entry name" value="DNA-binding pseudobarrel domain"/>
    <property type="match status" value="1"/>
</dbReference>
<evidence type="ECO:0000313" key="7">
    <source>
        <dbReference type="EnsemblPlants" id="Kaladp0045s0232.1.v1.1.CDS.1"/>
    </source>
</evidence>
<evidence type="ECO:0000313" key="8">
    <source>
        <dbReference type="Proteomes" id="UP000594263"/>
    </source>
</evidence>
<keyword evidence="8" id="KW-1185">Reference proteome</keyword>
<proteinExistence type="predicted"/>
<evidence type="ECO:0000256" key="5">
    <source>
        <dbReference type="ARBA" id="ARBA00023242"/>
    </source>
</evidence>
<dbReference type="PANTHER" id="PTHR31541:SF25">
    <property type="entry name" value="GAMMA-GLIADIN B"/>
    <property type="match status" value="1"/>
</dbReference>
<feature type="region of interest" description="Disordered" evidence="6">
    <location>
        <begin position="52"/>
        <end position="104"/>
    </location>
</feature>
<dbReference type="EnsemblPlants" id="Kaladp0045s0232.1.v1.1">
    <property type="protein sequence ID" value="Kaladp0045s0232.1.v1.1.CDS.1"/>
    <property type="gene ID" value="Kaladp0045s0232.v1.1"/>
</dbReference>
<feature type="compositionally biased region" description="Basic and acidic residues" evidence="6">
    <location>
        <begin position="67"/>
        <end position="81"/>
    </location>
</feature>
<accession>A0A7N0TT61</accession>
<dbReference type="PANTHER" id="PTHR31541">
    <property type="entry name" value="B3 DOMAIN PLANT PROTEIN-RELATED"/>
    <property type="match status" value="1"/>
</dbReference>
<evidence type="ECO:0000256" key="6">
    <source>
        <dbReference type="SAM" id="MobiDB-lite"/>
    </source>
</evidence>
<keyword evidence="2" id="KW-0805">Transcription regulation</keyword>
<dbReference type="Proteomes" id="UP000594263">
    <property type="component" value="Unplaced"/>
</dbReference>
<organism evidence="7 8">
    <name type="scientific">Kalanchoe fedtschenkoi</name>
    <name type="common">Lavender scallops</name>
    <name type="synonym">South American air plant</name>
    <dbReference type="NCBI Taxonomy" id="63787"/>
    <lineage>
        <taxon>Eukaryota</taxon>
        <taxon>Viridiplantae</taxon>
        <taxon>Streptophyta</taxon>
        <taxon>Embryophyta</taxon>
        <taxon>Tracheophyta</taxon>
        <taxon>Spermatophyta</taxon>
        <taxon>Magnoliopsida</taxon>
        <taxon>eudicotyledons</taxon>
        <taxon>Gunneridae</taxon>
        <taxon>Pentapetalae</taxon>
        <taxon>Saxifragales</taxon>
        <taxon>Crassulaceae</taxon>
        <taxon>Kalanchoe</taxon>
    </lineage>
</organism>
<dbReference type="GO" id="GO:0005634">
    <property type="term" value="C:nucleus"/>
    <property type="evidence" value="ECO:0007669"/>
    <property type="project" value="UniProtKB-SubCell"/>
</dbReference>
<sequence>MVMEKMRDLSLIDFVGLEEGKLPSTDDPVDVLAFVSAFASMRLSELEKALAKRAEPGCKQPARGRAARGEHRPVSRTDAPPKKKNKQVKEASPVKADQEQTTGAAGRVKGAMVIRFHVRKSHSLEGAKVSSSGLLAVQESTDGAQTHGGGKKKKRPAETRTEIIKKKPRLVAASAAAGPHPPPDLPDNFREMIERMGGVNPVLVIQKGLFQSDLKPDQNRLSIPERAIKNKFLKEEEEELLATREDGKPCSQIDTTMIDTVGEVWSKVPVRRWVMRKQNGAQGTIMYVLNDPWIKLASKNNLNAGDVVQLWAFRVDERLCLALVKL</sequence>
<evidence type="ECO:0000256" key="3">
    <source>
        <dbReference type="ARBA" id="ARBA00023125"/>
    </source>
</evidence>
<keyword evidence="4" id="KW-0804">Transcription</keyword>